<keyword evidence="1" id="KW-1133">Transmembrane helix</keyword>
<feature type="transmembrane region" description="Helical" evidence="1">
    <location>
        <begin position="180"/>
        <end position="208"/>
    </location>
</feature>
<accession>A0A1M5XVD6</accession>
<dbReference type="OrthoDB" id="2064362at2"/>
<gene>
    <name evidence="2" type="ORF">SAMN02745229_01346</name>
</gene>
<reference evidence="3" key="1">
    <citation type="submission" date="2016-11" db="EMBL/GenBank/DDBJ databases">
        <authorList>
            <person name="Varghese N."/>
            <person name="Submissions S."/>
        </authorList>
    </citation>
    <scope>NUCLEOTIDE SEQUENCE [LARGE SCALE GENOMIC DNA]</scope>
    <source>
        <strain evidence="3">DSM 3071</strain>
    </source>
</reference>
<feature type="transmembrane region" description="Helical" evidence="1">
    <location>
        <begin position="79"/>
        <end position="104"/>
    </location>
</feature>
<evidence type="ECO:0000313" key="3">
    <source>
        <dbReference type="Proteomes" id="UP000184278"/>
    </source>
</evidence>
<proteinExistence type="predicted"/>
<feature type="transmembrane region" description="Helical" evidence="1">
    <location>
        <begin position="220"/>
        <end position="237"/>
    </location>
</feature>
<feature type="transmembrane region" description="Helical" evidence="1">
    <location>
        <begin position="148"/>
        <end position="168"/>
    </location>
</feature>
<sequence length="506" mass="57065">MFSKKNSTGAAKFKLVSLVLLIIFYVGVALIDGPVWCVDTYSYATMDFCREPVYPLFLLLFRHLFEMLHITATPYGLPAYLTLAVIVQSLLWVFAAYYLGSYILDVTSSLGSKKSFFLSAIAMLLQVGVAGINRFVANRGSMYSESLMTEALAMPLYVIFTIELIKSIENYDRRSLFKLFVLGVLICSIRKQMLIVLITWGFASFVYHLLVKKSRDIRKFILTCVLLILAYASIIFLDNGYQYLVRGVFATHIGNSKGGLDTMMYTASREDADIFADADPEKYPEIDDLYIEIYNVCQDQGLTIDFAPGYELKDKSTVFNSDWTAMVDHYAECYDVIGFDVVRPALETYVEHYFPDLDNIHSQIKQDEVEAFLFKTLLKDKISKVFNGTDKGAVYVLTANVLKAFVISNANMSPKVLIKISAIIYAAFLLVFIIALLKKNAPCRDLTLRLMLIVMAGIVINSLVTGALIFPQPRYMCYGMGLFYLAFLLGIVGDFLHLSYNVHGHK</sequence>
<dbReference type="Proteomes" id="UP000184278">
    <property type="component" value="Unassembled WGS sequence"/>
</dbReference>
<protein>
    <recommendedName>
        <fullName evidence="4">Dolichyl-phosphate-mannose-protein mannosyltransferase</fullName>
    </recommendedName>
</protein>
<dbReference type="STRING" id="1121131.SAMN02745229_01346"/>
<evidence type="ECO:0000313" key="2">
    <source>
        <dbReference type="EMBL" id="SHI03716.1"/>
    </source>
</evidence>
<feature type="transmembrane region" description="Helical" evidence="1">
    <location>
        <begin position="416"/>
        <end position="437"/>
    </location>
</feature>
<keyword evidence="3" id="KW-1185">Reference proteome</keyword>
<name>A0A1M5XVD6_BUTFI</name>
<evidence type="ECO:0000256" key="1">
    <source>
        <dbReference type="SAM" id="Phobius"/>
    </source>
</evidence>
<keyword evidence="1" id="KW-0812">Transmembrane</keyword>
<dbReference type="RefSeq" id="WP_073386530.1">
    <property type="nucleotide sequence ID" value="NZ_FQXK01000010.1"/>
</dbReference>
<dbReference type="AlphaFoldDB" id="A0A1M5XVD6"/>
<evidence type="ECO:0008006" key="4">
    <source>
        <dbReference type="Google" id="ProtNLM"/>
    </source>
</evidence>
<dbReference type="EMBL" id="FQXK01000010">
    <property type="protein sequence ID" value="SHI03716.1"/>
    <property type="molecule type" value="Genomic_DNA"/>
</dbReference>
<dbReference type="GeneID" id="89511429"/>
<feature type="transmembrane region" description="Helical" evidence="1">
    <location>
        <begin position="116"/>
        <end position="136"/>
    </location>
</feature>
<keyword evidence="1" id="KW-0472">Membrane</keyword>
<feature type="transmembrane region" description="Helical" evidence="1">
    <location>
        <begin position="482"/>
        <end position="500"/>
    </location>
</feature>
<organism evidence="2 3">
    <name type="scientific">Butyrivibrio fibrisolvens DSM 3071</name>
    <dbReference type="NCBI Taxonomy" id="1121131"/>
    <lineage>
        <taxon>Bacteria</taxon>
        <taxon>Bacillati</taxon>
        <taxon>Bacillota</taxon>
        <taxon>Clostridia</taxon>
        <taxon>Lachnospirales</taxon>
        <taxon>Lachnospiraceae</taxon>
        <taxon>Butyrivibrio</taxon>
    </lineage>
</organism>
<feature type="transmembrane region" description="Helical" evidence="1">
    <location>
        <begin position="449"/>
        <end position="470"/>
    </location>
</feature>